<dbReference type="PANTHER" id="PTHR21343">
    <property type="entry name" value="DETHIOBIOTIN SYNTHETASE"/>
    <property type="match status" value="1"/>
</dbReference>
<name>A0A7W6WJD2_9PROT</name>
<reference evidence="11 12" key="1">
    <citation type="submission" date="2020-08" db="EMBL/GenBank/DDBJ databases">
        <title>Genome sequencing of Purple Non-Sulfur Bacteria from various extreme environments.</title>
        <authorList>
            <person name="Mayer M."/>
        </authorList>
    </citation>
    <scope>NUCLEOTIDE SEQUENCE [LARGE SCALE GENOMIC DNA]</scope>
    <source>
        <strain evidence="11 12">JA135</strain>
    </source>
</reference>
<evidence type="ECO:0000256" key="1">
    <source>
        <dbReference type="ARBA" id="ARBA00004953"/>
    </source>
</evidence>
<dbReference type="AlphaFoldDB" id="A0A7W6WJD2"/>
<evidence type="ECO:0000256" key="7">
    <source>
        <dbReference type="HAMAP-Rule" id="MF_00028"/>
    </source>
</evidence>
<keyword evidence="5 7" id="KW-0315">Glutamine amidotransferase</keyword>
<dbReference type="PANTHER" id="PTHR21343:SF1">
    <property type="entry name" value="COBYRIC ACID SYNTHASE"/>
    <property type="match status" value="1"/>
</dbReference>
<dbReference type="CDD" id="cd01750">
    <property type="entry name" value="GATase1_CobQ"/>
    <property type="match status" value="1"/>
</dbReference>
<dbReference type="InterPro" id="IPR027417">
    <property type="entry name" value="P-loop_NTPase"/>
</dbReference>
<evidence type="ECO:0000313" key="12">
    <source>
        <dbReference type="Proteomes" id="UP000555728"/>
    </source>
</evidence>
<dbReference type="NCBIfam" id="NF001989">
    <property type="entry name" value="PRK00784.1"/>
    <property type="match status" value="1"/>
</dbReference>
<accession>A0A7W6WJD2</accession>
<feature type="domain" description="CobB/CobQ-like glutamine amidotransferase" evidence="10">
    <location>
        <begin position="309"/>
        <end position="499"/>
    </location>
</feature>
<dbReference type="NCBIfam" id="TIGR00313">
    <property type="entry name" value="cobQ"/>
    <property type="match status" value="1"/>
</dbReference>
<proteinExistence type="inferred from homology"/>
<dbReference type="GO" id="GO:0015420">
    <property type="term" value="F:ABC-type vitamin B12 transporter activity"/>
    <property type="evidence" value="ECO:0007669"/>
    <property type="project" value="UniProtKB-UniRule"/>
</dbReference>
<evidence type="ECO:0000256" key="4">
    <source>
        <dbReference type="ARBA" id="ARBA00022573"/>
    </source>
</evidence>
<evidence type="ECO:0000256" key="6">
    <source>
        <dbReference type="ARBA" id="ARBA00025166"/>
    </source>
</evidence>
<dbReference type="UniPathway" id="UPA00148"/>
<comment type="pathway">
    <text evidence="1 7">Cofactor biosynthesis; adenosylcobalamin biosynthesis.</text>
</comment>
<feature type="active site" evidence="7">
    <location>
        <position position="492"/>
    </location>
</feature>
<dbReference type="SUPFAM" id="SSF52540">
    <property type="entry name" value="P-loop containing nucleoside triphosphate hydrolases"/>
    <property type="match status" value="1"/>
</dbReference>
<dbReference type="Proteomes" id="UP000555728">
    <property type="component" value="Unassembled WGS sequence"/>
</dbReference>
<dbReference type="Gene3D" id="3.40.50.300">
    <property type="entry name" value="P-loop containing nucleotide triphosphate hydrolases"/>
    <property type="match status" value="1"/>
</dbReference>
<evidence type="ECO:0000256" key="8">
    <source>
        <dbReference type="SAM" id="MobiDB-lite"/>
    </source>
</evidence>
<keyword evidence="11" id="KW-0436">Ligase</keyword>
<evidence type="ECO:0000259" key="9">
    <source>
        <dbReference type="Pfam" id="PF01656"/>
    </source>
</evidence>
<keyword evidence="4 7" id="KW-0169">Cobalamin biosynthesis</keyword>
<dbReference type="InterPro" id="IPR004459">
    <property type="entry name" value="CobQ_synth"/>
</dbReference>
<sequence>MTQDTPAPAAKPQPSKPQPSKPLPKVPEIPADLPVPQPPPGAKTRAKALMIQGTSSDVGKSLLVAGLCRAYQRRGLAVRPFKAQNMSNNAAVAVDSDAPPNPDGTFPHGEIGRAQALQARACKVPPSIDMNPVLLKPQTEIGAQVVLRGRVLGNCPAKVYHKMRHALMPSVLGSLERLRADADLVIVEGAGSGAEVYLRESDITNMRLAEKAELPVVFLSDIDRGGTMGALVGTHTLLRPEDNARVRGYLINKFRGDFSIFEPACATITARTGWPFLGVVRWFEGGSRLPAEDSLALERPAEPGAGDLRIAVPRLSRIANFDDIDPLAAEPGVSVSWVQPGAPIPKDTDVVILPGSKATRSDLEVLRREGWDVDILAHVRQGGRVVGLCAGYQMLGRVVRDPQGIEGPPGETPGLGLLDIETEIGGDKRLIDLAMHDAESGCPIHGYEMHMGRTTGAALARPWLRLSETPDGPARAEGAVSADGCVMGAYVHGLFGGDAFRAHWIGRMGGEAARLNYEQRVEDALDDLAAHIEANLDLDALLALAT</sequence>
<dbReference type="Pfam" id="PF01656">
    <property type="entry name" value="CbiA"/>
    <property type="match status" value="1"/>
</dbReference>
<keyword evidence="12" id="KW-1185">Reference proteome</keyword>
<organism evidence="11 12">
    <name type="scientific">Roseospira goensis</name>
    <dbReference type="NCBI Taxonomy" id="391922"/>
    <lineage>
        <taxon>Bacteria</taxon>
        <taxon>Pseudomonadati</taxon>
        <taxon>Pseudomonadota</taxon>
        <taxon>Alphaproteobacteria</taxon>
        <taxon>Rhodospirillales</taxon>
        <taxon>Rhodospirillaceae</taxon>
        <taxon>Roseospira</taxon>
    </lineage>
</organism>
<dbReference type="EMBL" id="JACIGI010000001">
    <property type="protein sequence ID" value="MBB4284458.1"/>
    <property type="molecule type" value="Genomic_DNA"/>
</dbReference>
<evidence type="ECO:0000313" key="11">
    <source>
        <dbReference type="EMBL" id="MBB4284458.1"/>
    </source>
</evidence>
<dbReference type="InterPro" id="IPR002586">
    <property type="entry name" value="CobQ/CobB/MinD/ParA_Nub-bd_dom"/>
</dbReference>
<dbReference type="GO" id="GO:0016874">
    <property type="term" value="F:ligase activity"/>
    <property type="evidence" value="ECO:0007669"/>
    <property type="project" value="UniProtKB-KW"/>
</dbReference>
<dbReference type="GO" id="GO:0009236">
    <property type="term" value="P:cobalamin biosynthetic process"/>
    <property type="evidence" value="ECO:0007669"/>
    <property type="project" value="UniProtKB-UniRule"/>
</dbReference>
<evidence type="ECO:0000256" key="2">
    <source>
        <dbReference type="ARBA" id="ARBA00006205"/>
    </source>
</evidence>
<gene>
    <name evidence="7" type="primary">cobQ</name>
    <name evidence="11" type="ORF">GGD88_000164</name>
</gene>
<feature type="active site" description="Nucleophile" evidence="7">
    <location>
        <position position="389"/>
    </location>
</feature>
<dbReference type="PROSITE" id="PS51274">
    <property type="entry name" value="GATASE_COBBQ"/>
    <property type="match status" value="1"/>
</dbReference>
<feature type="compositionally biased region" description="Pro residues" evidence="8">
    <location>
        <begin position="9"/>
        <end position="41"/>
    </location>
</feature>
<comment type="function">
    <text evidence="6 7">Catalyzes amidations at positions B, D, E, and G on adenosylcobyrinic A,C-diamide. NH(2) groups are provided by glutamine, and one molecule of ATP is hydrogenolyzed for each amidation.</text>
</comment>
<dbReference type="InterPro" id="IPR029062">
    <property type="entry name" value="Class_I_gatase-like"/>
</dbReference>
<evidence type="ECO:0000256" key="5">
    <source>
        <dbReference type="ARBA" id="ARBA00022962"/>
    </source>
</evidence>
<comment type="caution">
    <text evidence="11">The sequence shown here is derived from an EMBL/GenBank/DDBJ whole genome shotgun (WGS) entry which is preliminary data.</text>
</comment>
<dbReference type="SUPFAM" id="SSF52317">
    <property type="entry name" value="Class I glutamine amidotransferase-like"/>
    <property type="match status" value="1"/>
</dbReference>
<dbReference type="InterPro" id="IPR033949">
    <property type="entry name" value="CobQ_GATase1"/>
</dbReference>
<evidence type="ECO:0000256" key="3">
    <source>
        <dbReference type="ARBA" id="ARBA00019833"/>
    </source>
</evidence>
<feature type="domain" description="CobQ/CobB/MinD/ParA nucleotide binding" evidence="9">
    <location>
        <begin position="49"/>
        <end position="293"/>
    </location>
</feature>
<protein>
    <recommendedName>
        <fullName evidence="3 7">Cobyric acid synthase</fullName>
    </recommendedName>
</protein>
<evidence type="ECO:0000259" key="10">
    <source>
        <dbReference type="Pfam" id="PF07685"/>
    </source>
</evidence>
<feature type="region of interest" description="Disordered" evidence="8">
    <location>
        <begin position="1"/>
        <end position="43"/>
    </location>
</feature>
<dbReference type="Pfam" id="PF07685">
    <property type="entry name" value="GATase_3"/>
    <property type="match status" value="1"/>
</dbReference>
<dbReference type="HAMAP" id="MF_00028">
    <property type="entry name" value="CobQ"/>
    <property type="match status" value="1"/>
</dbReference>
<dbReference type="Gene3D" id="3.40.50.880">
    <property type="match status" value="1"/>
</dbReference>
<dbReference type="InterPro" id="IPR011698">
    <property type="entry name" value="GATase_3"/>
</dbReference>
<comment type="similarity">
    <text evidence="2 7">Belongs to the CobB/CobQ family. CobQ subfamily.</text>
</comment>